<comment type="caution">
    <text evidence="1">The sequence shown here is derived from an EMBL/GenBank/DDBJ whole genome shotgun (WGS) entry which is preliminary data.</text>
</comment>
<dbReference type="AlphaFoldDB" id="A0A2K3KKG7"/>
<protein>
    <submittedName>
        <fullName evidence="1">Uncharacterized protein</fullName>
    </submittedName>
</protein>
<evidence type="ECO:0000313" key="1">
    <source>
        <dbReference type="EMBL" id="PNX66801.1"/>
    </source>
</evidence>
<feature type="non-terminal residue" evidence="1">
    <location>
        <position position="1"/>
    </location>
</feature>
<sequence length="45" mass="5418">GERGGWRDLDEERWRKVDEERSMDGEFWMARGAYREINGGSWIID</sequence>
<gene>
    <name evidence="1" type="ORF">L195_g063220</name>
</gene>
<name>A0A2K3KKG7_TRIPR</name>
<organism evidence="1 2">
    <name type="scientific">Trifolium pratense</name>
    <name type="common">Red clover</name>
    <dbReference type="NCBI Taxonomy" id="57577"/>
    <lineage>
        <taxon>Eukaryota</taxon>
        <taxon>Viridiplantae</taxon>
        <taxon>Streptophyta</taxon>
        <taxon>Embryophyta</taxon>
        <taxon>Tracheophyta</taxon>
        <taxon>Spermatophyta</taxon>
        <taxon>Magnoliopsida</taxon>
        <taxon>eudicotyledons</taxon>
        <taxon>Gunneridae</taxon>
        <taxon>Pentapetalae</taxon>
        <taxon>rosids</taxon>
        <taxon>fabids</taxon>
        <taxon>Fabales</taxon>
        <taxon>Fabaceae</taxon>
        <taxon>Papilionoideae</taxon>
        <taxon>50 kb inversion clade</taxon>
        <taxon>NPAAA clade</taxon>
        <taxon>Hologalegina</taxon>
        <taxon>IRL clade</taxon>
        <taxon>Trifolieae</taxon>
        <taxon>Trifolium</taxon>
    </lineage>
</organism>
<reference evidence="1 2" key="2">
    <citation type="journal article" date="2017" name="Front. Plant Sci.">
        <title>Gene Classification and Mining of Molecular Markers Useful in Red Clover (Trifolium pratense) Breeding.</title>
        <authorList>
            <person name="Istvanek J."/>
            <person name="Dluhosova J."/>
            <person name="Dluhos P."/>
            <person name="Patkova L."/>
            <person name="Nedelnik J."/>
            <person name="Repkova J."/>
        </authorList>
    </citation>
    <scope>NUCLEOTIDE SEQUENCE [LARGE SCALE GENOMIC DNA]</scope>
    <source>
        <strain evidence="2">cv. Tatra</strain>
        <tissue evidence="1">Young leaves</tissue>
    </source>
</reference>
<dbReference type="Proteomes" id="UP000236291">
    <property type="component" value="Unassembled WGS sequence"/>
</dbReference>
<proteinExistence type="predicted"/>
<accession>A0A2K3KKG7</accession>
<evidence type="ECO:0000313" key="2">
    <source>
        <dbReference type="Proteomes" id="UP000236291"/>
    </source>
</evidence>
<dbReference type="EMBL" id="ASHM01198764">
    <property type="protein sequence ID" value="PNX66801.1"/>
    <property type="molecule type" value="Genomic_DNA"/>
</dbReference>
<reference evidence="1 2" key="1">
    <citation type="journal article" date="2014" name="Am. J. Bot.">
        <title>Genome assembly and annotation for red clover (Trifolium pratense; Fabaceae).</title>
        <authorList>
            <person name="Istvanek J."/>
            <person name="Jaros M."/>
            <person name="Krenek A."/>
            <person name="Repkova J."/>
        </authorList>
    </citation>
    <scope>NUCLEOTIDE SEQUENCE [LARGE SCALE GENOMIC DNA]</scope>
    <source>
        <strain evidence="2">cv. Tatra</strain>
        <tissue evidence="1">Young leaves</tissue>
    </source>
</reference>